<evidence type="ECO:0000256" key="9">
    <source>
        <dbReference type="SAM" id="MobiDB-lite"/>
    </source>
</evidence>
<evidence type="ECO:0000256" key="1">
    <source>
        <dbReference type="ARBA" id="ARBA00004141"/>
    </source>
</evidence>
<keyword evidence="4 10" id="KW-0812">Transmembrane</keyword>
<reference evidence="12" key="1">
    <citation type="submission" date="2025-08" db="UniProtKB">
        <authorList>
            <consortium name="RefSeq"/>
        </authorList>
    </citation>
    <scope>IDENTIFICATION</scope>
    <source>
        <tissue evidence="12">Brain</tissue>
    </source>
</reference>
<dbReference type="KEGG" id="lcf:108889576"/>
<gene>
    <name evidence="12" type="primary">LOC108889576</name>
</gene>
<feature type="compositionally biased region" description="Acidic residues" evidence="9">
    <location>
        <begin position="32"/>
        <end position="44"/>
    </location>
</feature>
<feature type="region of interest" description="Disordered" evidence="9">
    <location>
        <begin position="1"/>
        <end position="46"/>
    </location>
</feature>
<dbReference type="PANTHER" id="PTHR19432">
    <property type="entry name" value="SUGAR TRANSPORTER"/>
    <property type="match status" value="1"/>
</dbReference>
<evidence type="ECO:0000313" key="12">
    <source>
        <dbReference type="RefSeq" id="XP_050932362.1"/>
    </source>
</evidence>
<feature type="transmembrane region" description="Helical" evidence="10">
    <location>
        <begin position="159"/>
        <end position="178"/>
    </location>
</feature>
<dbReference type="FunFam" id="1.20.1250.20:FF:000069">
    <property type="entry name" value="Solute carrier family 45 member 4"/>
    <property type="match status" value="1"/>
</dbReference>
<comment type="similarity">
    <text evidence="8">Belongs to the glycoside-pentoside-hexuronide (GPH) cation symporter transporter (TC 2.A.2) family.</text>
</comment>
<keyword evidence="6 10" id="KW-1133">Transmembrane helix</keyword>
<proteinExistence type="inferred from homology"/>
<dbReference type="GO" id="GO:0016020">
    <property type="term" value="C:membrane"/>
    <property type="evidence" value="ECO:0007669"/>
    <property type="project" value="UniProtKB-SubCell"/>
</dbReference>
<dbReference type="SUPFAM" id="SSF103473">
    <property type="entry name" value="MFS general substrate transporter"/>
    <property type="match status" value="1"/>
</dbReference>
<evidence type="ECO:0000256" key="3">
    <source>
        <dbReference type="ARBA" id="ARBA00022553"/>
    </source>
</evidence>
<keyword evidence="2" id="KW-0813">Transport</keyword>
<feature type="compositionally biased region" description="Polar residues" evidence="9">
    <location>
        <begin position="1"/>
        <end position="10"/>
    </location>
</feature>
<evidence type="ECO:0000256" key="2">
    <source>
        <dbReference type="ARBA" id="ARBA00022448"/>
    </source>
</evidence>
<evidence type="ECO:0000256" key="8">
    <source>
        <dbReference type="ARBA" id="ARBA00038193"/>
    </source>
</evidence>
<keyword evidence="3" id="KW-0597">Phosphoprotein</keyword>
<evidence type="ECO:0000256" key="6">
    <source>
        <dbReference type="ARBA" id="ARBA00022989"/>
    </source>
</evidence>
<sequence>MVPLKSNQTVMGGEEEEREASGPPEKRKPKEEAEESESEKEIEEEGKGMRIPLHRWVMHGAVMFGREFCYAMETALVTPVLLQIGLPEQYYSLTWFLSPILGLLFHPLIGSASDRCTLRWGRRRPFILALCVGVLLGVALFLNGSLIGLSIGDSPSSQPIGIVLTVLGVVVLDFCADASEGPIRAYLLDVADTEEQDMALNIHAFSAGLGGAVGYMLGGLDWTGTALGQAFKSQEQVLFLFAASSSLSLSHCTCSVSLNDLSRHPISLKSQKVGSLPASCLSGPLATCHLYLM</sequence>
<dbReference type="Gene3D" id="1.20.1250.20">
    <property type="entry name" value="MFS general substrate transporter like domains"/>
    <property type="match status" value="1"/>
</dbReference>
<dbReference type="Proteomes" id="UP000694890">
    <property type="component" value="Linkage group LG15"/>
</dbReference>
<feature type="transmembrane region" description="Helical" evidence="10">
    <location>
        <begin position="68"/>
        <end position="86"/>
    </location>
</feature>
<feature type="transmembrane region" description="Helical" evidence="10">
    <location>
        <begin position="92"/>
        <end position="113"/>
    </location>
</feature>
<dbReference type="GO" id="GO:0008506">
    <property type="term" value="F:sucrose:proton symporter activity"/>
    <property type="evidence" value="ECO:0007669"/>
    <property type="project" value="TreeGrafter"/>
</dbReference>
<organism evidence="11 12">
    <name type="scientific">Lates calcarifer</name>
    <name type="common">Barramundi</name>
    <name type="synonym">Holocentrus calcarifer</name>
    <dbReference type="NCBI Taxonomy" id="8187"/>
    <lineage>
        <taxon>Eukaryota</taxon>
        <taxon>Metazoa</taxon>
        <taxon>Chordata</taxon>
        <taxon>Craniata</taxon>
        <taxon>Vertebrata</taxon>
        <taxon>Euteleostomi</taxon>
        <taxon>Actinopterygii</taxon>
        <taxon>Neopterygii</taxon>
        <taxon>Teleostei</taxon>
        <taxon>Neoteleostei</taxon>
        <taxon>Acanthomorphata</taxon>
        <taxon>Carangaria</taxon>
        <taxon>Carangaria incertae sedis</taxon>
        <taxon>Centropomidae</taxon>
        <taxon>Lates</taxon>
    </lineage>
</organism>
<dbReference type="AlphaFoldDB" id="A0AAJ8BH14"/>
<comment type="subcellular location">
    <subcellularLocation>
        <location evidence="1">Membrane</location>
        <topology evidence="1">Multi-pass membrane protein</topology>
    </subcellularLocation>
</comment>
<dbReference type="PANTHER" id="PTHR19432:SF7">
    <property type="entry name" value="SOLUTE CARRIER FAMILY 45 MEMBER 4"/>
    <property type="match status" value="1"/>
</dbReference>
<dbReference type="GeneID" id="108889576"/>
<name>A0AAJ8BH14_LATCA</name>
<dbReference type="InterPro" id="IPR036259">
    <property type="entry name" value="MFS_trans_sf"/>
</dbReference>
<evidence type="ECO:0000256" key="4">
    <source>
        <dbReference type="ARBA" id="ARBA00022692"/>
    </source>
</evidence>
<evidence type="ECO:0000313" key="11">
    <source>
        <dbReference type="Proteomes" id="UP000694890"/>
    </source>
</evidence>
<protein>
    <submittedName>
        <fullName evidence="12">LOW QUALITY PROTEIN: solute carrier family 45 member 4-like</fullName>
    </submittedName>
</protein>
<keyword evidence="5" id="KW-0769">Symport</keyword>
<dbReference type="RefSeq" id="XP_050932362.1">
    <property type="nucleotide sequence ID" value="XM_051076405.1"/>
</dbReference>
<dbReference type="Pfam" id="PF13347">
    <property type="entry name" value="MFS_2"/>
    <property type="match status" value="1"/>
</dbReference>
<evidence type="ECO:0000256" key="7">
    <source>
        <dbReference type="ARBA" id="ARBA00023136"/>
    </source>
</evidence>
<feature type="transmembrane region" description="Helical" evidence="10">
    <location>
        <begin position="125"/>
        <end position="147"/>
    </location>
</feature>
<evidence type="ECO:0000256" key="5">
    <source>
        <dbReference type="ARBA" id="ARBA00022847"/>
    </source>
</evidence>
<keyword evidence="7 10" id="KW-0472">Membrane</keyword>
<accession>A0AAJ8BH14</accession>
<evidence type="ECO:0000256" key="10">
    <source>
        <dbReference type="SAM" id="Phobius"/>
    </source>
</evidence>